<dbReference type="InterPro" id="IPR029058">
    <property type="entry name" value="AB_hydrolase_fold"/>
</dbReference>
<keyword evidence="5" id="KW-1185">Reference proteome</keyword>
<dbReference type="PANTHER" id="PTHR35560">
    <property type="entry name" value="BLL0132 PROTEIN"/>
    <property type="match status" value="1"/>
</dbReference>
<reference evidence="4" key="1">
    <citation type="submission" date="2023-03" db="EMBL/GenBank/DDBJ databases">
        <title>Mating type loci evolution in Malassezia.</title>
        <authorList>
            <person name="Coelho M.A."/>
        </authorList>
    </citation>
    <scope>NUCLEOTIDE SEQUENCE</scope>
    <source>
        <strain evidence="4">CBS 7876</strain>
    </source>
</reference>
<comment type="catalytic activity">
    <reaction evidence="1">
        <text>a diacylglycerol + H2O = a monoacylglycerol + a fatty acid + H(+)</text>
        <dbReference type="Rhea" id="RHEA:32731"/>
        <dbReference type="ChEBI" id="CHEBI:15377"/>
        <dbReference type="ChEBI" id="CHEBI:15378"/>
        <dbReference type="ChEBI" id="CHEBI:17408"/>
        <dbReference type="ChEBI" id="CHEBI:18035"/>
        <dbReference type="ChEBI" id="CHEBI:28868"/>
    </reaction>
</comment>
<organism evidence="4 5">
    <name type="scientific">Malassezia obtusa</name>
    <dbReference type="NCBI Taxonomy" id="76774"/>
    <lineage>
        <taxon>Eukaryota</taxon>
        <taxon>Fungi</taxon>
        <taxon>Dikarya</taxon>
        <taxon>Basidiomycota</taxon>
        <taxon>Ustilaginomycotina</taxon>
        <taxon>Malasseziomycetes</taxon>
        <taxon>Malasseziales</taxon>
        <taxon>Malasseziaceae</taxon>
        <taxon>Malassezia</taxon>
    </lineage>
</organism>
<dbReference type="Proteomes" id="UP001214603">
    <property type="component" value="Chromosome 2"/>
</dbReference>
<evidence type="ECO:0008006" key="6">
    <source>
        <dbReference type="Google" id="ProtNLM"/>
    </source>
</evidence>
<evidence type="ECO:0000256" key="3">
    <source>
        <dbReference type="SAM" id="MobiDB-lite"/>
    </source>
</evidence>
<evidence type="ECO:0000313" key="5">
    <source>
        <dbReference type="Proteomes" id="UP001214603"/>
    </source>
</evidence>
<dbReference type="EMBL" id="CP119935">
    <property type="protein sequence ID" value="WFD02810.1"/>
    <property type="molecule type" value="Genomic_DNA"/>
</dbReference>
<comment type="catalytic activity">
    <reaction evidence="2">
        <text>a monoacylglycerol + H2O = glycerol + a fatty acid + H(+)</text>
        <dbReference type="Rhea" id="RHEA:15245"/>
        <dbReference type="ChEBI" id="CHEBI:15377"/>
        <dbReference type="ChEBI" id="CHEBI:15378"/>
        <dbReference type="ChEBI" id="CHEBI:17408"/>
        <dbReference type="ChEBI" id="CHEBI:17754"/>
        <dbReference type="ChEBI" id="CHEBI:28868"/>
    </reaction>
</comment>
<feature type="region of interest" description="Disordered" evidence="3">
    <location>
        <begin position="386"/>
        <end position="408"/>
    </location>
</feature>
<dbReference type="PANTHER" id="PTHR35560:SF3">
    <property type="entry name" value="PEPTIDASE S9 PROLYL OLIGOPEPTIDASE CATALYTIC DOMAIN-CONTAINING PROTEIN"/>
    <property type="match status" value="1"/>
</dbReference>
<sequence length="408" mass="45897">MEIRSPRVSNGDQHIDILTKIKLKHNVDDRDGENHGEVKVPKGSQLITLPVGSKGEKIAVYWPTSVNNAKTEHAFVMMHGRFRDGDRYWSIMDEALKSAKESKNFDPGKEAVVVAPQMYSAKLNKGQYDDKTLAWGPGNAWVAGTVATHPKGTNLTSMDALDAILDHFSDKNAFPNMKNVTLIGHGGGAQLMNRYAATGKDPTSRDIYVRYVVGDPSSSPYFTGHRPVTDKAVANIDTCKGYNNWRYGFVDFPGTLSSKMNPKDYFGRYLNRDVVNIIGLRDINEDNGDQSCMAVLQGGRKRRDRNFSWWRYINVLARTQEVLEGFPGNFSGLPDWSDVHPGTIRTRLAIVEDASHNAEKIFHSKIGRSALFGHYEVDQGWRPDAWHKSHQHKSHQHKGHRHKSKHGH</sequence>
<protein>
    <recommendedName>
        <fullName evidence="6">Transmembrane protein</fullName>
    </recommendedName>
</protein>
<dbReference type="AlphaFoldDB" id="A0AAF0IRP8"/>
<dbReference type="Gene3D" id="3.40.50.1820">
    <property type="entry name" value="alpha/beta hydrolase"/>
    <property type="match status" value="1"/>
</dbReference>
<evidence type="ECO:0000256" key="1">
    <source>
        <dbReference type="ARBA" id="ARBA00047591"/>
    </source>
</evidence>
<evidence type="ECO:0000313" key="4">
    <source>
        <dbReference type="EMBL" id="WFD02810.1"/>
    </source>
</evidence>
<evidence type="ECO:0000256" key="2">
    <source>
        <dbReference type="ARBA" id="ARBA00048461"/>
    </source>
</evidence>
<gene>
    <name evidence="4" type="ORF">MOBT1_001495</name>
</gene>
<dbReference type="SUPFAM" id="SSF53474">
    <property type="entry name" value="alpha/beta-Hydrolases"/>
    <property type="match status" value="1"/>
</dbReference>
<feature type="compositionally biased region" description="Basic residues" evidence="3">
    <location>
        <begin position="388"/>
        <end position="408"/>
    </location>
</feature>
<proteinExistence type="predicted"/>
<accession>A0AAF0IRP8</accession>
<name>A0AAF0IRP8_9BASI</name>